<evidence type="ECO:0000313" key="2">
    <source>
        <dbReference type="EMBL" id="BBO77587.1"/>
    </source>
</evidence>
<dbReference type="AlphaFoldDB" id="A0A5K7ZN52"/>
<protein>
    <recommendedName>
        <fullName evidence="1">Putative zinc-finger domain-containing protein</fullName>
    </recommendedName>
</protein>
<dbReference type="Proteomes" id="UP000427769">
    <property type="component" value="Chromosome"/>
</dbReference>
<reference evidence="2 3" key="1">
    <citation type="submission" date="2019-11" db="EMBL/GenBank/DDBJ databases">
        <title>Comparative genomics of hydrocarbon-degrading Desulfosarcina strains.</title>
        <authorList>
            <person name="Watanabe M."/>
            <person name="Kojima H."/>
            <person name="Fukui M."/>
        </authorList>
    </citation>
    <scope>NUCLEOTIDE SEQUENCE [LARGE SCALE GENOMIC DNA]</scope>
    <source>
        <strain evidence="2 3">PP31</strain>
    </source>
</reference>
<dbReference type="OrthoDB" id="5421222at2"/>
<organism evidence="2 3">
    <name type="scientific">Desulfosarcina widdelii</name>
    <dbReference type="NCBI Taxonomy" id="947919"/>
    <lineage>
        <taxon>Bacteria</taxon>
        <taxon>Pseudomonadati</taxon>
        <taxon>Thermodesulfobacteriota</taxon>
        <taxon>Desulfobacteria</taxon>
        <taxon>Desulfobacterales</taxon>
        <taxon>Desulfosarcinaceae</taxon>
        <taxon>Desulfosarcina</taxon>
    </lineage>
</organism>
<dbReference type="EMBL" id="AP021875">
    <property type="protein sequence ID" value="BBO77587.1"/>
    <property type="molecule type" value="Genomic_DNA"/>
</dbReference>
<keyword evidence="3" id="KW-1185">Reference proteome</keyword>
<feature type="domain" description="Putative zinc-finger" evidence="1">
    <location>
        <begin position="17"/>
        <end position="47"/>
    </location>
</feature>
<dbReference type="KEGG" id="dwd:DSCW_50040"/>
<accession>A0A5K7ZN52</accession>
<evidence type="ECO:0000259" key="1">
    <source>
        <dbReference type="Pfam" id="PF13490"/>
    </source>
</evidence>
<sequence>MKRSDSHQPHGNCLALFEKLSEYIDRELDAPTCKDIEAHIQDCKPCQVCMGTLKQTIELCKHLDHRNVPETFHRKLKDAISNLTEKHSG</sequence>
<dbReference type="Pfam" id="PF13490">
    <property type="entry name" value="zf-HC2"/>
    <property type="match status" value="1"/>
</dbReference>
<gene>
    <name evidence="2" type="ORF">DSCW_50040</name>
</gene>
<evidence type="ECO:0000313" key="3">
    <source>
        <dbReference type="Proteomes" id="UP000427769"/>
    </source>
</evidence>
<name>A0A5K7ZN52_9BACT</name>
<dbReference type="InterPro" id="IPR027383">
    <property type="entry name" value="Znf_put"/>
</dbReference>
<proteinExistence type="predicted"/>
<dbReference type="RefSeq" id="WP_155306313.1">
    <property type="nucleotide sequence ID" value="NZ_AP021875.1"/>
</dbReference>